<feature type="region of interest" description="Disordered" evidence="1">
    <location>
        <begin position="85"/>
        <end position="109"/>
    </location>
</feature>
<evidence type="ECO:0000313" key="2">
    <source>
        <dbReference type="EMBL" id="KAJ1144392.1"/>
    </source>
</evidence>
<sequence length="109" mass="11766">MPPKQVKRKLNAEAVMGRLDAMDWVLALIQPALISLAQKEADGSQQCDQTPVVVEDPPPDREERLGRAGVPPRLAFPLVPKRARKVTARVGGEKTATKGTLGGRAPVHN</sequence>
<dbReference type="EMBL" id="JANPWB010000010">
    <property type="protein sequence ID" value="KAJ1144392.1"/>
    <property type="molecule type" value="Genomic_DNA"/>
</dbReference>
<dbReference type="Proteomes" id="UP001066276">
    <property type="component" value="Chromosome 6"/>
</dbReference>
<accession>A0AAV7QY80</accession>
<reference evidence="2" key="1">
    <citation type="journal article" date="2022" name="bioRxiv">
        <title>Sequencing and chromosome-scale assembly of the giantPleurodeles waltlgenome.</title>
        <authorList>
            <person name="Brown T."/>
            <person name="Elewa A."/>
            <person name="Iarovenko S."/>
            <person name="Subramanian E."/>
            <person name="Araus A.J."/>
            <person name="Petzold A."/>
            <person name="Susuki M."/>
            <person name="Suzuki K.-i.T."/>
            <person name="Hayashi T."/>
            <person name="Toyoda A."/>
            <person name="Oliveira C."/>
            <person name="Osipova E."/>
            <person name="Leigh N.D."/>
            <person name="Simon A."/>
            <person name="Yun M.H."/>
        </authorList>
    </citation>
    <scope>NUCLEOTIDE SEQUENCE</scope>
    <source>
        <strain evidence="2">20211129_DDA</strain>
        <tissue evidence="2">Liver</tissue>
    </source>
</reference>
<organism evidence="2 3">
    <name type="scientific">Pleurodeles waltl</name>
    <name type="common">Iberian ribbed newt</name>
    <dbReference type="NCBI Taxonomy" id="8319"/>
    <lineage>
        <taxon>Eukaryota</taxon>
        <taxon>Metazoa</taxon>
        <taxon>Chordata</taxon>
        <taxon>Craniata</taxon>
        <taxon>Vertebrata</taxon>
        <taxon>Euteleostomi</taxon>
        <taxon>Amphibia</taxon>
        <taxon>Batrachia</taxon>
        <taxon>Caudata</taxon>
        <taxon>Salamandroidea</taxon>
        <taxon>Salamandridae</taxon>
        <taxon>Pleurodelinae</taxon>
        <taxon>Pleurodeles</taxon>
    </lineage>
</organism>
<dbReference type="AlphaFoldDB" id="A0AAV7QY80"/>
<comment type="caution">
    <text evidence="2">The sequence shown here is derived from an EMBL/GenBank/DDBJ whole genome shotgun (WGS) entry which is preliminary data.</text>
</comment>
<proteinExistence type="predicted"/>
<evidence type="ECO:0000256" key="1">
    <source>
        <dbReference type="SAM" id="MobiDB-lite"/>
    </source>
</evidence>
<feature type="region of interest" description="Disordered" evidence="1">
    <location>
        <begin position="41"/>
        <end position="70"/>
    </location>
</feature>
<name>A0AAV7QY80_PLEWA</name>
<evidence type="ECO:0000313" key="3">
    <source>
        <dbReference type="Proteomes" id="UP001066276"/>
    </source>
</evidence>
<gene>
    <name evidence="2" type="ORF">NDU88_010691</name>
</gene>
<protein>
    <submittedName>
        <fullName evidence="2">Uncharacterized protein</fullName>
    </submittedName>
</protein>
<keyword evidence="3" id="KW-1185">Reference proteome</keyword>